<dbReference type="InterPro" id="IPR016186">
    <property type="entry name" value="C-type_lectin-like/link_sf"/>
</dbReference>
<organism evidence="2 3">
    <name type="scientific">Pinctada imbricata</name>
    <name type="common">Atlantic pearl-oyster</name>
    <name type="synonym">Pinctada martensii</name>
    <dbReference type="NCBI Taxonomy" id="66713"/>
    <lineage>
        <taxon>Eukaryota</taxon>
        <taxon>Metazoa</taxon>
        <taxon>Spiralia</taxon>
        <taxon>Lophotrochozoa</taxon>
        <taxon>Mollusca</taxon>
        <taxon>Bivalvia</taxon>
        <taxon>Autobranchia</taxon>
        <taxon>Pteriomorphia</taxon>
        <taxon>Pterioida</taxon>
        <taxon>Pterioidea</taxon>
        <taxon>Pteriidae</taxon>
        <taxon>Pinctada</taxon>
    </lineage>
</organism>
<dbReference type="Pfam" id="PF00059">
    <property type="entry name" value="Lectin_C"/>
    <property type="match status" value="1"/>
</dbReference>
<sequence length="82" mass="9778">MNDYLKNKLKQFSGDHWIGGLWISKTGIWNNTKGELMAWSDWADDEPNSSGVCVQMYQYQRFRFDDDKCEKKKKFICMKIDD</sequence>
<comment type="caution">
    <text evidence="2">The sequence shown here is derived from an EMBL/GenBank/DDBJ whole genome shotgun (WGS) entry which is preliminary data.</text>
</comment>
<reference evidence="2" key="1">
    <citation type="submission" date="2019-08" db="EMBL/GenBank/DDBJ databases">
        <title>The improved chromosome-level genome for the pearl oyster Pinctada fucata martensii using PacBio sequencing and Hi-C.</title>
        <authorList>
            <person name="Zheng Z."/>
        </authorList>
    </citation>
    <scope>NUCLEOTIDE SEQUENCE</scope>
    <source>
        <strain evidence="2">ZZ-2019</strain>
        <tissue evidence="2">Adductor muscle</tissue>
    </source>
</reference>
<gene>
    <name evidence="2" type="ORF">FSP39_008519</name>
</gene>
<feature type="domain" description="C-type lectin" evidence="1">
    <location>
        <begin position="1"/>
        <end position="78"/>
    </location>
</feature>
<dbReference type="InterPro" id="IPR016187">
    <property type="entry name" value="CTDL_fold"/>
</dbReference>
<dbReference type="SUPFAM" id="SSF56436">
    <property type="entry name" value="C-type lectin-like"/>
    <property type="match status" value="1"/>
</dbReference>
<dbReference type="AlphaFoldDB" id="A0AA88Y3M2"/>
<protein>
    <recommendedName>
        <fullName evidence="1">C-type lectin domain-containing protein</fullName>
    </recommendedName>
</protein>
<keyword evidence="3" id="KW-1185">Reference proteome</keyword>
<dbReference type="InterPro" id="IPR001304">
    <property type="entry name" value="C-type_lectin-like"/>
</dbReference>
<evidence type="ECO:0000313" key="2">
    <source>
        <dbReference type="EMBL" id="KAK3097307.1"/>
    </source>
</evidence>
<dbReference type="EMBL" id="VSWD01000007">
    <property type="protein sequence ID" value="KAK3097307.1"/>
    <property type="molecule type" value="Genomic_DNA"/>
</dbReference>
<dbReference type="PROSITE" id="PS50041">
    <property type="entry name" value="C_TYPE_LECTIN_2"/>
    <property type="match status" value="1"/>
</dbReference>
<accession>A0AA88Y3M2</accession>
<dbReference type="Gene3D" id="3.10.100.10">
    <property type="entry name" value="Mannose-Binding Protein A, subunit A"/>
    <property type="match status" value="1"/>
</dbReference>
<evidence type="ECO:0000259" key="1">
    <source>
        <dbReference type="PROSITE" id="PS50041"/>
    </source>
</evidence>
<dbReference type="Proteomes" id="UP001186944">
    <property type="component" value="Unassembled WGS sequence"/>
</dbReference>
<name>A0AA88Y3M2_PINIB</name>
<proteinExistence type="predicted"/>
<evidence type="ECO:0000313" key="3">
    <source>
        <dbReference type="Proteomes" id="UP001186944"/>
    </source>
</evidence>